<proteinExistence type="predicted"/>
<protein>
    <recommendedName>
        <fullName evidence="1">ABC transporter domain-containing protein</fullName>
    </recommendedName>
</protein>
<evidence type="ECO:0000313" key="4">
    <source>
        <dbReference type="Proteomes" id="UP000663829"/>
    </source>
</evidence>
<dbReference type="GO" id="GO:0016887">
    <property type="term" value="F:ATP hydrolysis activity"/>
    <property type="evidence" value="ECO:0007669"/>
    <property type="project" value="InterPro"/>
</dbReference>
<keyword evidence="4" id="KW-1185">Reference proteome</keyword>
<reference evidence="2" key="1">
    <citation type="submission" date="2021-02" db="EMBL/GenBank/DDBJ databases">
        <authorList>
            <person name="Nowell W R."/>
        </authorList>
    </citation>
    <scope>NUCLEOTIDE SEQUENCE</scope>
</reference>
<comment type="caution">
    <text evidence="2">The sequence shown here is derived from an EMBL/GenBank/DDBJ whole genome shotgun (WGS) entry which is preliminary data.</text>
</comment>
<dbReference type="Pfam" id="PF00005">
    <property type="entry name" value="ABC_tran"/>
    <property type="match status" value="1"/>
</dbReference>
<name>A0A814ZA88_9BILA</name>
<dbReference type="PANTHER" id="PTHR24221:SF503">
    <property type="entry name" value="MITOCHONDRIAL POTASSIUM CHANNEL ATP-BINDING SUBUNIT"/>
    <property type="match status" value="1"/>
</dbReference>
<dbReference type="Proteomes" id="UP000681722">
    <property type="component" value="Unassembled WGS sequence"/>
</dbReference>
<feature type="domain" description="ABC transporter" evidence="1">
    <location>
        <begin position="13"/>
        <end position="52"/>
    </location>
</feature>
<dbReference type="EMBL" id="CAJNOQ010010009">
    <property type="protein sequence ID" value="CAF1240153.1"/>
    <property type="molecule type" value="Genomic_DNA"/>
</dbReference>
<organism evidence="2 4">
    <name type="scientific">Didymodactylos carnosus</name>
    <dbReference type="NCBI Taxonomy" id="1234261"/>
    <lineage>
        <taxon>Eukaryota</taxon>
        <taxon>Metazoa</taxon>
        <taxon>Spiralia</taxon>
        <taxon>Gnathifera</taxon>
        <taxon>Rotifera</taxon>
        <taxon>Eurotatoria</taxon>
        <taxon>Bdelloidea</taxon>
        <taxon>Philodinida</taxon>
        <taxon>Philodinidae</taxon>
        <taxon>Didymodactylos</taxon>
    </lineage>
</organism>
<dbReference type="Gene3D" id="3.40.50.300">
    <property type="entry name" value="P-loop containing nucleotide triphosphate hydrolases"/>
    <property type="match status" value="1"/>
</dbReference>
<dbReference type="OrthoDB" id="6500128at2759"/>
<evidence type="ECO:0000259" key="1">
    <source>
        <dbReference type="Pfam" id="PF00005"/>
    </source>
</evidence>
<dbReference type="GO" id="GO:0042626">
    <property type="term" value="F:ATPase-coupled transmembrane transporter activity"/>
    <property type="evidence" value="ECO:0007669"/>
    <property type="project" value="TreeGrafter"/>
</dbReference>
<dbReference type="InterPro" id="IPR039421">
    <property type="entry name" value="Type_1_exporter"/>
</dbReference>
<dbReference type="SUPFAM" id="SSF52540">
    <property type="entry name" value="P-loop containing nucleoside triphosphate hydrolases"/>
    <property type="match status" value="1"/>
</dbReference>
<dbReference type="InterPro" id="IPR027417">
    <property type="entry name" value="P-loop_NTPase"/>
</dbReference>
<dbReference type="InterPro" id="IPR003439">
    <property type="entry name" value="ABC_transporter-like_ATP-bd"/>
</dbReference>
<sequence length="82" mass="9158">MSSRCQVKIITGYSTDIGAKGAQLPGGEKQRYAIARALVQNPRILLLDEPTSALDYENEKQEDIKFKLDSKPLTEEEPISLH</sequence>
<gene>
    <name evidence="2" type="ORF">GPM918_LOCUS25617</name>
    <name evidence="3" type="ORF">SRO942_LOCUS25627</name>
</gene>
<dbReference type="PANTHER" id="PTHR24221">
    <property type="entry name" value="ATP-BINDING CASSETTE SUB-FAMILY B"/>
    <property type="match status" value="1"/>
</dbReference>
<dbReference type="Proteomes" id="UP000663829">
    <property type="component" value="Unassembled WGS sequence"/>
</dbReference>
<evidence type="ECO:0000313" key="3">
    <source>
        <dbReference type="EMBL" id="CAF4002484.1"/>
    </source>
</evidence>
<accession>A0A814ZA88</accession>
<dbReference type="GO" id="GO:0005524">
    <property type="term" value="F:ATP binding"/>
    <property type="evidence" value="ECO:0007669"/>
    <property type="project" value="InterPro"/>
</dbReference>
<dbReference type="EMBL" id="CAJOBC010010165">
    <property type="protein sequence ID" value="CAF4002484.1"/>
    <property type="molecule type" value="Genomic_DNA"/>
</dbReference>
<dbReference type="GO" id="GO:0016020">
    <property type="term" value="C:membrane"/>
    <property type="evidence" value="ECO:0007669"/>
    <property type="project" value="TreeGrafter"/>
</dbReference>
<dbReference type="AlphaFoldDB" id="A0A814ZA88"/>
<evidence type="ECO:0000313" key="2">
    <source>
        <dbReference type="EMBL" id="CAF1240153.1"/>
    </source>
</evidence>